<dbReference type="EMBL" id="CP007201">
    <property type="protein sequence ID" value="AHJ14011.1"/>
    <property type="molecule type" value="Genomic_DNA"/>
</dbReference>
<dbReference type="KEGG" id="smul:SMUL_2772"/>
<reference evidence="1 2" key="1">
    <citation type="journal article" date="2014" name="Environ. Microbiol.">
        <title>Insights into organohalide respiration and the versatile catabolism of Sulfurospirillum multivorans gained from comparative genomics and physiological studies.</title>
        <authorList>
            <person name="Goris T."/>
            <person name="Schubert T."/>
            <person name="Gadkari J."/>
            <person name="Wubet T."/>
            <person name="Tarkka M."/>
            <person name="Buscot F."/>
            <person name="Adrian L."/>
            <person name="Diekert G."/>
        </authorList>
    </citation>
    <scope>NUCLEOTIDE SEQUENCE [LARGE SCALE GENOMIC DNA]</scope>
    <source>
        <strain evidence="2">DM 12446 / JCM 15788 / NBRC 109480</strain>
    </source>
</reference>
<name>A0AA86ANL5_SULMK</name>
<dbReference type="InterPro" id="IPR019600">
    <property type="entry name" value="Hemin_uptake_protein_HemP"/>
</dbReference>
<dbReference type="Pfam" id="PF10636">
    <property type="entry name" value="hemP"/>
    <property type="match status" value="1"/>
</dbReference>
<dbReference type="RefSeq" id="WP_025345840.1">
    <property type="nucleotide sequence ID" value="NZ_CP007201.1"/>
</dbReference>
<dbReference type="Gene3D" id="2.10.70.10">
    <property type="entry name" value="Complement Module, domain 1"/>
    <property type="match status" value="1"/>
</dbReference>
<sequence>MSSDTKKVDSKELFKEGNTVHIVHNGAVYTLRITKDNKLILTK</sequence>
<evidence type="ECO:0000313" key="2">
    <source>
        <dbReference type="Proteomes" id="UP000019322"/>
    </source>
</evidence>
<protein>
    <submittedName>
        <fullName evidence="1">HemP-like protein</fullName>
    </submittedName>
</protein>
<organism evidence="1 2">
    <name type="scientific">Sulfurospirillum multivorans (strain DM 12446 / JCM 15788 / NBRC 109480)</name>
    <dbReference type="NCBI Taxonomy" id="1150621"/>
    <lineage>
        <taxon>Bacteria</taxon>
        <taxon>Pseudomonadati</taxon>
        <taxon>Campylobacterota</taxon>
        <taxon>Epsilonproteobacteria</taxon>
        <taxon>Campylobacterales</taxon>
        <taxon>Sulfurospirillaceae</taxon>
        <taxon>Sulfurospirillum</taxon>
    </lineage>
</organism>
<evidence type="ECO:0000313" key="1">
    <source>
        <dbReference type="EMBL" id="AHJ14011.1"/>
    </source>
</evidence>
<dbReference type="AlphaFoldDB" id="A0AA86ANL5"/>
<accession>A0AA86ANL5</accession>
<proteinExistence type="predicted"/>
<gene>
    <name evidence="1" type="ORF">SMUL_2772</name>
</gene>
<dbReference type="Proteomes" id="UP000019322">
    <property type="component" value="Chromosome"/>
</dbReference>